<dbReference type="Pfam" id="PF01381">
    <property type="entry name" value="HTH_3"/>
    <property type="match status" value="1"/>
</dbReference>
<protein>
    <submittedName>
        <fullName evidence="2">XRE family transcriptional regulator</fullName>
    </submittedName>
</protein>
<feature type="domain" description="HTH cro/C1-type" evidence="1">
    <location>
        <begin position="9"/>
        <end position="64"/>
    </location>
</feature>
<organism evidence="2 3">
    <name type="scientific">Anaerotruncus colihominis</name>
    <dbReference type="NCBI Taxonomy" id="169435"/>
    <lineage>
        <taxon>Bacteria</taxon>
        <taxon>Bacillati</taxon>
        <taxon>Bacillota</taxon>
        <taxon>Clostridia</taxon>
        <taxon>Eubacteriales</taxon>
        <taxon>Oscillospiraceae</taxon>
        <taxon>Anaerotruncus</taxon>
    </lineage>
</organism>
<reference evidence="2 3" key="1">
    <citation type="submission" date="2018-08" db="EMBL/GenBank/DDBJ databases">
        <title>Murine metabolic-syndrome-specific gut microbial biobank.</title>
        <authorList>
            <person name="Liu C."/>
        </authorList>
    </citation>
    <scope>NUCLEOTIDE SEQUENCE [LARGE SCALE GENOMIC DNA]</scope>
    <source>
        <strain evidence="2 3">X69</strain>
    </source>
</reference>
<dbReference type="SMART" id="SM00530">
    <property type="entry name" value="HTH_XRE"/>
    <property type="match status" value="1"/>
</dbReference>
<comment type="caution">
    <text evidence="2">The sequence shown here is derived from an EMBL/GenBank/DDBJ whole genome shotgun (WGS) entry which is preliminary data.</text>
</comment>
<dbReference type="PROSITE" id="PS50943">
    <property type="entry name" value="HTH_CROC1"/>
    <property type="match status" value="1"/>
</dbReference>
<dbReference type="AlphaFoldDB" id="A0A845RL91"/>
<proteinExistence type="predicted"/>
<evidence type="ECO:0000313" key="3">
    <source>
        <dbReference type="Proteomes" id="UP000446348"/>
    </source>
</evidence>
<dbReference type="EMBL" id="QXWZ01000077">
    <property type="protein sequence ID" value="NBI80464.1"/>
    <property type="molecule type" value="Genomic_DNA"/>
</dbReference>
<sequence>MYIAKREEIERRRLASGLNKKELSLKAGLPANAIGRIERGESEQTHPLRARAISKALHCDVTDIFTEAKGEAV</sequence>
<dbReference type="GO" id="GO:0003677">
    <property type="term" value="F:DNA binding"/>
    <property type="evidence" value="ECO:0007669"/>
    <property type="project" value="InterPro"/>
</dbReference>
<dbReference type="Proteomes" id="UP000446348">
    <property type="component" value="Unassembled WGS sequence"/>
</dbReference>
<dbReference type="InterPro" id="IPR001387">
    <property type="entry name" value="Cro/C1-type_HTH"/>
</dbReference>
<gene>
    <name evidence="2" type="ORF">D3Z39_16740</name>
</gene>
<dbReference type="OrthoDB" id="1862029at2"/>
<dbReference type="SUPFAM" id="SSF47413">
    <property type="entry name" value="lambda repressor-like DNA-binding domains"/>
    <property type="match status" value="1"/>
</dbReference>
<dbReference type="Gene3D" id="1.10.260.40">
    <property type="entry name" value="lambda repressor-like DNA-binding domains"/>
    <property type="match status" value="1"/>
</dbReference>
<dbReference type="InterPro" id="IPR010982">
    <property type="entry name" value="Lambda_DNA-bd_dom_sf"/>
</dbReference>
<name>A0A845RL91_9FIRM</name>
<evidence type="ECO:0000259" key="1">
    <source>
        <dbReference type="PROSITE" id="PS50943"/>
    </source>
</evidence>
<dbReference type="CDD" id="cd00093">
    <property type="entry name" value="HTH_XRE"/>
    <property type="match status" value="1"/>
</dbReference>
<evidence type="ECO:0000313" key="2">
    <source>
        <dbReference type="EMBL" id="NBI80464.1"/>
    </source>
</evidence>
<accession>A0A845RL91</accession>
<dbReference type="RefSeq" id="WP_082189731.1">
    <property type="nucleotide sequence ID" value="NZ_CP102255.1"/>
</dbReference>